<dbReference type="OrthoDB" id="10578287at2759"/>
<comment type="caution">
    <text evidence="1">The sequence shown here is derived from an EMBL/GenBank/DDBJ whole genome shotgun (WGS) entry which is preliminary data.</text>
</comment>
<accession>A0A9N9ECG0</accession>
<evidence type="ECO:0000313" key="2">
    <source>
        <dbReference type="Proteomes" id="UP000789405"/>
    </source>
</evidence>
<dbReference type="EMBL" id="CAJVPY010006742">
    <property type="protein sequence ID" value="CAG8668441.1"/>
    <property type="molecule type" value="Genomic_DNA"/>
</dbReference>
<protein>
    <submittedName>
        <fullName evidence="1">1712_t:CDS:1</fullName>
    </submittedName>
</protein>
<keyword evidence="2" id="KW-1185">Reference proteome</keyword>
<sequence>MSMLKGIITLFFHNIYLDLQNQFSKEKEFCFLKQLVLKKDEKNIILEEYPEPSVRFLEATMLNCFNGKLRIEYYIWWSERHSLYALYDGYDAYVFGASKRF</sequence>
<gene>
    <name evidence="1" type="ORF">DERYTH_LOCUS11096</name>
</gene>
<name>A0A9N9ECG0_9GLOM</name>
<dbReference type="AlphaFoldDB" id="A0A9N9ECG0"/>
<reference evidence="1" key="1">
    <citation type="submission" date="2021-06" db="EMBL/GenBank/DDBJ databases">
        <authorList>
            <person name="Kallberg Y."/>
            <person name="Tangrot J."/>
            <person name="Rosling A."/>
        </authorList>
    </citation>
    <scope>NUCLEOTIDE SEQUENCE</scope>
    <source>
        <strain evidence="1">MA453B</strain>
    </source>
</reference>
<evidence type="ECO:0000313" key="1">
    <source>
        <dbReference type="EMBL" id="CAG8668441.1"/>
    </source>
</evidence>
<dbReference type="Proteomes" id="UP000789405">
    <property type="component" value="Unassembled WGS sequence"/>
</dbReference>
<organism evidence="1 2">
    <name type="scientific">Dentiscutata erythropus</name>
    <dbReference type="NCBI Taxonomy" id="1348616"/>
    <lineage>
        <taxon>Eukaryota</taxon>
        <taxon>Fungi</taxon>
        <taxon>Fungi incertae sedis</taxon>
        <taxon>Mucoromycota</taxon>
        <taxon>Glomeromycotina</taxon>
        <taxon>Glomeromycetes</taxon>
        <taxon>Diversisporales</taxon>
        <taxon>Gigasporaceae</taxon>
        <taxon>Dentiscutata</taxon>
    </lineage>
</organism>
<proteinExistence type="predicted"/>